<feature type="transmembrane region" description="Helical" evidence="1">
    <location>
        <begin position="40"/>
        <end position="59"/>
    </location>
</feature>
<proteinExistence type="predicted"/>
<keyword evidence="1" id="KW-1133">Transmembrane helix</keyword>
<name>A0A1I1JSL1_9CLOT</name>
<feature type="transmembrane region" description="Helical" evidence="1">
    <location>
        <begin position="6"/>
        <end position="28"/>
    </location>
</feature>
<dbReference type="RefSeq" id="WP_090089219.1">
    <property type="nucleotide sequence ID" value="NZ_FOMG01000004.1"/>
</dbReference>
<reference evidence="2 3" key="1">
    <citation type="submission" date="2016-10" db="EMBL/GenBank/DDBJ databases">
        <authorList>
            <person name="de Groot N.N."/>
        </authorList>
    </citation>
    <scope>NUCLEOTIDE SEQUENCE [LARGE SCALE GENOMIC DNA]</scope>
    <source>
        <strain evidence="2 3">DSM 12992</strain>
    </source>
</reference>
<sequence>MCTDSKYDMPIIILCFLIIIFVSTMISSEVEKSKTKFRDSIIGVLLIIAIIVFGNLASIFKIFEYVAYVLFFMCGIFILSRDTMSLCVKKKYFNLRSESIRLKHNETINSIVFIIFLFQTLALEGNFSFIEIYVLIVLLIDLPLDYIANHYLYVYENGISIGTFSFPKKVIPYNKIVPYSKIQNLTFLEYDKNKFTLQVQTEKSSYKYRLKGEDKEEMISFIRNFIEEEKVIILKESF</sequence>
<evidence type="ECO:0000313" key="3">
    <source>
        <dbReference type="Proteomes" id="UP000199263"/>
    </source>
</evidence>
<gene>
    <name evidence="2" type="ORF">SAMN05421842_104147</name>
</gene>
<dbReference type="OrthoDB" id="1940946at2"/>
<evidence type="ECO:0000313" key="2">
    <source>
        <dbReference type="EMBL" id="SFC51355.1"/>
    </source>
</evidence>
<dbReference type="Proteomes" id="UP000199263">
    <property type="component" value="Unassembled WGS sequence"/>
</dbReference>
<protein>
    <submittedName>
        <fullName evidence="2">Uncharacterized protein</fullName>
    </submittedName>
</protein>
<keyword evidence="1" id="KW-0472">Membrane</keyword>
<dbReference type="EMBL" id="FOMG01000004">
    <property type="protein sequence ID" value="SFC51355.1"/>
    <property type="molecule type" value="Genomic_DNA"/>
</dbReference>
<organism evidence="2 3">
    <name type="scientific">Clostridium uliginosum</name>
    <dbReference type="NCBI Taxonomy" id="119641"/>
    <lineage>
        <taxon>Bacteria</taxon>
        <taxon>Bacillati</taxon>
        <taxon>Bacillota</taxon>
        <taxon>Clostridia</taxon>
        <taxon>Eubacteriales</taxon>
        <taxon>Clostridiaceae</taxon>
        <taxon>Clostridium</taxon>
    </lineage>
</organism>
<evidence type="ECO:0000256" key="1">
    <source>
        <dbReference type="SAM" id="Phobius"/>
    </source>
</evidence>
<keyword evidence="1" id="KW-0812">Transmembrane</keyword>
<feature type="transmembrane region" description="Helical" evidence="1">
    <location>
        <begin position="105"/>
        <end position="123"/>
    </location>
</feature>
<dbReference type="AlphaFoldDB" id="A0A1I1JSL1"/>
<keyword evidence="3" id="KW-1185">Reference proteome</keyword>
<feature type="transmembrane region" description="Helical" evidence="1">
    <location>
        <begin position="65"/>
        <end position="84"/>
    </location>
</feature>
<accession>A0A1I1JSL1</accession>